<proteinExistence type="predicted"/>
<dbReference type="AlphaFoldDB" id="A0A1D3UND3"/>
<protein>
    <submittedName>
        <fullName evidence="3">S-layer protein subunit</fullName>
    </submittedName>
</protein>
<dbReference type="Pfam" id="PF19910">
    <property type="entry name" value="DUF6383"/>
    <property type="match status" value="1"/>
</dbReference>
<dbReference type="EMBL" id="FMMM01000054">
    <property type="protein sequence ID" value="SCQ21558.1"/>
    <property type="molecule type" value="Genomic_DNA"/>
</dbReference>
<feature type="signal peptide" evidence="1">
    <location>
        <begin position="1"/>
        <end position="24"/>
    </location>
</feature>
<reference evidence="3 4" key="1">
    <citation type="submission" date="2016-09" db="EMBL/GenBank/DDBJ databases">
        <authorList>
            <person name="Capua I."/>
            <person name="De Benedictis P."/>
            <person name="Joannis T."/>
            <person name="Lombin L.H."/>
            <person name="Cattoli G."/>
        </authorList>
    </citation>
    <scope>NUCLEOTIDE SEQUENCE [LARGE SCALE GENOMIC DNA]</scope>
    <source>
        <strain evidence="3 4">UB20</strain>
    </source>
</reference>
<feature type="domain" description="DUF6383" evidence="2">
    <location>
        <begin position="1105"/>
        <end position="1178"/>
    </location>
</feature>
<evidence type="ECO:0000313" key="4">
    <source>
        <dbReference type="Proteomes" id="UP000182057"/>
    </source>
</evidence>
<sequence length="1179" mass="134570" precursor="true">MNKKVFTLLAASLMLFMTAFMADARPFYGDAVKYLPEGMGKGAYHLKVTLQTATGPVDKFLAMDEFGYITLVDSAFIYGASVPADSSYRRLRAAMWCVNVTKPELYGKVPGFAFTNKEYGAGLEFEYESSMFKKMCAGMDVHSQRDLPLVGGNLGIWKFSRTYNTVPLEQEQYLAIEVKPDYYMTFAINKTCGASDSVRLVVAHKDEFDVNADFYKKDLLKFTLVNARPRVLTAKDFNTMMYEYSKEEYRQLEFSQKVSAGQVNPFEQPLMAEDVTGTTGDKQYLNLKNKDGKYVTALAGNTEENYVNDLGYRYPKIVTGGKSTSQHSDWRLVYYPSEDSLVINVRRLNHMVEGDNEDNMTYLDGEYDGLFNQTIWNFLTVRMQDLSAGERVVTVRNKPANVRGFFNINSCVLYDKNRTTVEGDLYTIKDKDGRYLVVPMYAGNFTPQWLRLDENEVANMTPSYQWYVEQVNEGSSISKIHLINREFDDIRIEYVQIYNDYELFKGVWWRLDPKNKKKDYSPVMGRNFVNKESFIRVPRPYRNDPYLGYRFFSRKPSQFGKEDGGIAEATDSLNWFAYTFQYLSGLSGNHYMGFDEKASNKDTILYVLKGEKTYFQLVIPDSLRKEAYGTERYGIGWTSNSPLKSKFTKKGTDDYIAPLERWYYHLQINDYWKFKRNEYYLVLDDNGRYGYTPEVVANARKLNKAKFYLRFTYQVDGKNYYALLDRIDLSNFHYYTDITGLPITDTVRVHDTSHGSIKNNSFGVVHASVDDLNNYVRSQPKTVGGQRVSTFAISCETEPLYRRFNTTDESAIGSDNPDTLKFHRTAVGKEREYLYEDAHSIYSYDIKRLPGKNHSSVNFLGVQNEDDAIANKDKDQVFKRHLDTDWAIYVDTAYVNRGTGHIKPQYLLAVDPKFGYLGCPVCGEDQLNRPFVYARYLRNQTDSARLAGHPDGTIVDKDYIWDAKWERLSFVPAIHAGDTLYILNGRPIEAFIQKKKEADGTETEYVNYKKLRNDSKVKIVFLGNNKHKDEVFSFRFTEVGGGSNKDFMIESETTRRDVTKGRMIAPMNGGWVKIQNGVPVISRGAYTDWIAEAETWNVKMTKKSPLANAEASVTDVKVVAGAGEVMIRNASGKKVTVSNILGQTIAKVVLTSDNQTIAAPQGVVVVAIEGENAVKAVVK</sequence>
<evidence type="ECO:0000259" key="2">
    <source>
        <dbReference type="Pfam" id="PF19910"/>
    </source>
</evidence>
<evidence type="ECO:0000313" key="3">
    <source>
        <dbReference type="EMBL" id="SCQ21558.1"/>
    </source>
</evidence>
<name>A0A1D3UND3_TANFO</name>
<gene>
    <name evidence="3" type="primary">tfsA</name>
    <name evidence="3" type="ORF">TFUB20_01413</name>
</gene>
<dbReference type="Proteomes" id="UP000182057">
    <property type="component" value="Unassembled WGS sequence"/>
</dbReference>
<keyword evidence="1" id="KW-0732">Signal</keyword>
<dbReference type="InterPro" id="IPR045963">
    <property type="entry name" value="DUF6383"/>
</dbReference>
<dbReference type="OrthoDB" id="1098257at2"/>
<feature type="chain" id="PRO_5030026560" evidence="1">
    <location>
        <begin position="25"/>
        <end position="1179"/>
    </location>
</feature>
<accession>A0A1D3UND3</accession>
<organism evidence="3 4">
    <name type="scientific">Tannerella forsythia</name>
    <name type="common">Bacteroides forsythus</name>
    <dbReference type="NCBI Taxonomy" id="28112"/>
    <lineage>
        <taxon>Bacteria</taxon>
        <taxon>Pseudomonadati</taxon>
        <taxon>Bacteroidota</taxon>
        <taxon>Bacteroidia</taxon>
        <taxon>Bacteroidales</taxon>
        <taxon>Tannerellaceae</taxon>
        <taxon>Tannerella</taxon>
    </lineage>
</organism>
<dbReference type="RefSeq" id="WP_060827793.1">
    <property type="nucleotide sequence ID" value="NZ_CAUSRC010000071.1"/>
</dbReference>
<evidence type="ECO:0000256" key="1">
    <source>
        <dbReference type="SAM" id="SignalP"/>
    </source>
</evidence>